<evidence type="ECO:0000259" key="1">
    <source>
        <dbReference type="Pfam" id="PF01656"/>
    </source>
</evidence>
<protein>
    <submittedName>
        <fullName evidence="2">ParA family protein</fullName>
    </submittedName>
</protein>
<reference evidence="2 3" key="1">
    <citation type="journal article" date="2014" name="World J. Microbiol. Biotechnol.">
        <title>Biodiversity and physiological characteristics of Antarctic and Arctic lichens-associated bacteria.</title>
        <authorList>
            <person name="Lee Y.M."/>
            <person name="Kim E.H."/>
            <person name="Lee H.K."/>
            <person name="Hong S.G."/>
        </authorList>
    </citation>
    <scope>NUCLEOTIDE SEQUENCE [LARGE SCALE GENOMIC DNA]</scope>
    <source>
        <strain evidence="2 3">PAMC 26569</strain>
        <plasmid evidence="2">unnamed4</plasmid>
    </source>
</reference>
<dbReference type="CDD" id="cd02042">
    <property type="entry name" value="ParAB_family"/>
    <property type="match status" value="1"/>
</dbReference>
<dbReference type="SUPFAM" id="SSF52540">
    <property type="entry name" value="P-loop containing nucleoside triphosphate hydrolases"/>
    <property type="match status" value="1"/>
</dbReference>
<keyword evidence="2" id="KW-0614">Plasmid</keyword>
<dbReference type="InterPro" id="IPR027417">
    <property type="entry name" value="P-loop_NTPase"/>
</dbReference>
<dbReference type="InterPro" id="IPR002586">
    <property type="entry name" value="CobQ/CobB/MinD/ParA_Nub-bd_dom"/>
</dbReference>
<name>A0A6M8HYZ4_9PROT</name>
<dbReference type="PIRSF" id="PIRSF009320">
    <property type="entry name" value="Nuc_binding_HP_1000"/>
    <property type="match status" value="1"/>
</dbReference>
<proteinExistence type="predicted"/>
<geneLocation type="plasmid" evidence="2 3">
    <name>unnamed4</name>
</geneLocation>
<accession>A0A6M8HYZ4</accession>
<sequence>MHVIALASRKGGVGKTTLTAHLAVEAERAGIGRVAIADVDPQGGLAGWFNARAAEAPVFVDVSKGLSATVKACRKAGFALLLIDTPPAVTETISSVIAHADLVVVPVRPSPNDLRAVGSTVDLVRQSGKPMVFVINQVTARAKITGEAAIALSQHGTVAPSMLASRVDFATSMTDGRTAGELDPSSKSAAEVRVLWTYLIDRLTGGTRG</sequence>
<gene>
    <name evidence="2" type="ORF">HN018_26025</name>
</gene>
<evidence type="ECO:0000313" key="3">
    <source>
        <dbReference type="Proteomes" id="UP000500767"/>
    </source>
</evidence>
<dbReference type="KEGG" id="lck:HN018_26025"/>
<dbReference type="Gene3D" id="3.40.50.300">
    <property type="entry name" value="P-loop containing nucleotide triphosphate hydrolases"/>
    <property type="match status" value="1"/>
</dbReference>
<dbReference type="PANTHER" id="PTHR13696:SF96">
    <property type="entry name" value="COBQ_COBB_MIND_PARA NUCLEOTIDE BINDING DOMAIN-CONTAINING PROTEIN"/>
    <property type="match status" value="1"/>
</dbReference>
<keyword evidence="3" id="KW-1185">Reference proteome</keyword>
<dbReference type="EMBL" id="CP053711">
    <property type="protein sequence ID" value="QKE93622.1"/>
    <property type="molecule type" value="Genomic_DNA"/>
</dbReference>
<dbReference type="InterPro" id="IPR050678">
    <property type="entry name" value="DNA_Partitioning_ATPase"/>
</dbReference>
<dbReference type="PANTHER" id="PTHR13696">
    <property type="entry name" value="P-LOOP CONTAINING NUCLEOSIDE TRIPHOSPHATE HYDROLASE"/>
    <property type="match status" value="1"/>
</dbReference>
<feature type="domain" description="CobQ/CobB/MinD/ParA nucleotide binding" evidence="1">
    <location>
        <begin position="4"/>
        <end position="144"/>
    </location>
</feature>
<organism evidence="2 3">
    <name type="scientific">Lichenicola cladoniae</name>
    <dbReference type="NCBI Taxonomy" id="1484109"/>
    <lineage>
        <taxon>Bacteria</taxon>
        <taxon>Pseudomonadati</taxon>
        <taxon>Pseudomonadota</taxon>
        <taxon>Alphaproteobacteria</taxon>
        <taxon>Acetobacterales</taxon>
        <taxon>Acetobacteraceae</taxon>
        <taxon>Lichenicola</taxon>
    </lineage>
</organism>
<dbReference type="AlphaFoldDB" id="A0A6M8HYZ4"/>
<dbReference type="Pfam" id="PF01656">
    <property type="entry name" value="CbiA"/>
    <property type="match status" value="1"/>
</dbReference>
<evidence type="ECO:0000313" key="2">
    <source>
        <dbReference type="EMBL" id="QKE93622.1"/>
    </source>
</evidence>
<dbReference type="Proteomes" id="UP000500767">
    <property type="component" value="Plasmid unnamed4"/>
</dbReference>
<dbReference type="RefSeq" id="WP_171837619.1">
    <property type="nucleotide sequence ID" value="NZ_CP053711.1"/>
</dbReference>